<reference evidence="1 2" key="1">
    <citation type="submission" date="2015-10" db="EMBL/GenBank/DDBJ databases">
        <title>Genome analyses suggest a sexual origin of heterokaryosis in a supposedly ancient asexual fungus.</title>
        <authorList>
            <person name="Ropars J."/>
            <person name="Sedzielewska K."/>
            <person name="Noel J."/>
            <person name="Charron P."/>
            <person name="Farinelli L."/>
            <person name="Marton T."/>
            <person name="Kruger M."/>
            <person name="Pelin A."/>
            <person name="Brachmann A."/>
            <person name="Corradi N."/>
        </authorList>
    </citation>
    <scope>NUCLEOTIDE SEQUENCE [LARGE SCALE GENOMIC DNA]</scope>
    <source>
        <strain evidence="1 2">A4</strain>
    </source>
</reference>
<dbReference type="AlphaFoldDB" id="A0A2I1HVR1"/>
<protein>
    <submittedName>
        <fullName evidence="1">Uncharacterized protein</fullName>
    </submittedName>
</protein>
<organism evidence="1 2">
    <name type="scientific">Rhizophagus irregularis</name>
    <dbReference type="NCBI Taxonomy" id="588596"/>
    <lineage>
        <taxon>Eukaryota</taxon>
        <taxon>Fungi</taxon>
        <taxon>Fungi incertae sedis</taxon>
        <taxon>Mucoromycota</taxon>
        <taxon>Glomeromycotina</taxon>
        <taxon>Glomeromycetes</taxon>
        <taxon>Glomerales</taxon>
        <taxon>Glomeraceae</taxon>
        <taxon>Rhizophagus</taxon>
    </lineage>
</organism>
<dbReference type="Proteomes" id="UP000234323">
    <property type="component" value="Unassembled WGS sequence"/>
</dbReference>
<proteinExistence type="predicted"/>
<evidence type="ECO:0000313" key="1">
    <source>
        <dbReference type="EMBL" id="PKY62971.1"/>
    </source>
</evidence>
<accession>A0A2I1HVR1</accession>
<name>A0A2I1HVR1_9GLOM</name>
<gene>
    <name evidence="1" type="ORF">RhiirA4_490526</name>
</gene>
<keyword evidence="2" id="KW-1185">Reference proteome</keyword>
<comment type="caution">
    <text evidence="1">The sequence shown here is derived from an EMBL/GenBank/DDBJ whole genome shotgun (WGS) entry which is preliminary data.</text>
</comment>
<dbReference type="EMBL" id="LLXI01008571">
    <property type="protein sequence ID" value="PKY62971.1"/>
    <property type="molecule type" value="Genomic_DNA"/>
</dbReference>
<evidence type="ECO:0000313" key="2">
    <source>
        <dbReference type="Proteomes" id="UP000234323"/>
    </source>
</evidence>
<sequence length="152" mass="17660">MEVRIKSGNKPDFHLPKLPQLMCGEIKREDDLKTDQQNTVLQELSDELEFVFGSLPKDRQQVIMEIEATGYKIQKKRVGIYVICVLWDGVYLGTEIDNFEIPTILRDIDKLMDGIQKVLISKVRFEESVKRIEIAKKVVYPSSPEYPIYPEK</sequence>